<dbReference type="Proteomes" id="UP000236151">
    <property type="component" value="Unassembled WGS sequence"/>
</dbReference>
<dbReference type="OrthoDB" id="9798833at2"/>
<dbReference type="EMBL" id="NIOJ01000007">
    <property type="protein sequence ID" value="PNU00726.1"/>
    <property type="molecule type" value="Genomic_DNA"/>
</dbReference>
<proteinExistence type="predicted"/>
<dbReference type="PROSITE" id="PS51832">
    <property type="entry name" value="HD_GYP"/>
    <property type="match status" value="1"/>
</dbReference>
<dbReference type="CDD" id="cd00077">
    <property type="entry name" value="HDc"/>
    <property type="match status" value="1"/>
</dbReference>
<dbReference type="InterPro" id="IPR006674">
    <property type="entry name" value="HD_domain"/>
</dbReference>
<name>A0A2K2FIW0_9CLOT</name>
<dbReference type="KEGG" id="cthd:CDO33_06690"/>
<evidence type="ECO:0000313" key="4">
    <source>
        <dbReference type="Proteomes" id="UP000236151"/>
    </source>
</evidence>
<feature type="domain" description="HD-GYP" evidence="2">
    <location>
        <begin position="123"/>
        <end position="319"/>
    </location>
</feature>
<keyword evidence="4" id="KW-1185">Reference proteome</keyword>
<dbReference type="InterPro" id="IPR006675">
    <property type="entry name" value="HDIG_dom"/>
</dbReference>
<dbReference type="AlphaFoldDB" id="A0A2K2FIW0"/>
<evidence type="ECO:0000259" key="1">
    <source>
        <dbReference type="PROSITE" id="PS51831"/>
    </source>
</evidence>
<evidence type="ECO:0000313" key="3">
    <source>
        <dbReference type="EMBL" id="PNU00726.1"/>
    </source>
</evidence>
<evidence type="ECO:0000259" key="2">
    <source>
        <dbReference type="PROSITE" id="PS51832"/>
    </source>
</evidence>
<dbReference type="RefSeq" id="WP_103080560.1">
    <property type="nucleotide sequence ID" value="NZ_CP021850.1"/>
</dbReference>
<protein>
    <submittedName>
        <fullName evidence="3">HD family phosphohydrolase</fullName>
    </submittedName>
</protein>
<dbReference type="InterPro" id="IPR003607">
    <property type="entry name" value="HD/PDEase_dom"/>
</dbReference>
<accession>A0A2K2FIW0</accession>
<sequence length="385" mass="42986">MRLVPINSVKEGYFLGKTLYDTSGRVLLKQGTRFNKMLIESVKKAGIQKIYINDEFSDSEIEDIIKPEIKIKAVKSVKDLFSHVKKKEKAYRTKAGSLGSSSLLRIQDEQIEDVQEVSKSIVEDVLSNSNTLINLVDIKTADNYTYEHCVNVAVLSLVLGIEMGLNQKQLSDLCVGALLHDIGKAFTPTEILTKPDTLDDAEFNIIKKHPVDGYEYIKDDNNLASAVKVIVLEHHEKVDGTGYPRGLKGDQIHKLAKIISVVDVYDALTSDRPYRKAVSPSEALELIMGSAGRHFDFETAQAFVRRVVPYPIGTLVRLSNGDVGVVESIKPNFPLRPTVKVIRQNAVDVDIEVIDLMKENSLVIEGIQYDYPNLSIPYYLKHAKA</sequence>
<dbReference type="Gene3D" id="1.10.3210.10">
    <property type="entry name" value="Hypothetical protein af1432"/>
    <property type="match status" value="1"/>
</dbReference>
<dbReference type="InterPro" id="IPR037522">
    <property type="entry name" value="HD_GYP_dom"/>
</dbReference>
<dbReference type="PANTHER" id="PTHR43155:SF2">
    <property type="entry name" value="CYCLIC DI-GMP PHOSPHODIESTERASE PA4108"/>
    <property type="match status" value="1"/>
</dbReference>
<dbReference type="NCBIfam" id="TIGR00277">
    <property type="entry name" value="HDIG"/>
    <property type="match status" value="1"/>
</dbReference>
<gene>
    <name evidence="3" type="ORF">CDQ84_04680</name>
</gene>
<dbReference type="Pfam" id="PF13487">
    <property type="entry name" value="HD_5"/>
    <property type="match status" value="1"/>
</dbReference>
<feature type="domain" description="HD" evidence="1">
    <location>
        <begin position="145"/>
        <end position="268"/>
    </location>
</feature>
<dbReference type="PANTHER" id="PTHR43155">
    <property type="entry name" value="CYCLIC DI-GMP PHOSPHODIESTERASE PA4108-RELATED"/>
    <property type="match status" value="1"/>
</dbReference>
<dbReference type="GO" id="GO:0016787">
    <property type="term" value="F:hydrolase activity"/>
    <property type="evidence" value="ECO:0007669"/>
    <property type="project" value="UniProtKB-KW"/>
</dbReference>
<comment type="caution">
    <text evidence="3">The sequence shown here is derived from an EMBL/GenBank/DDBJ whole genome shotgun (WGS) entry which is preliminary data.</text>
</comment>
<dbReference type="PROSITE" id="PS51831">
    <property type="entry name" value="HD"/>
    <property type="match status" value="1"/>
</dbReference>
<organism evidence="3 4">
    <name type="scientific">Clostridium thermosuccinogenes</name>
    <dbReference type="NCBI Taxonomy" id="84032"/>
    <lineage>
        <taxon>Bacteria</taxon>
        <taxon>Bacillati</taxon>
        <taxon>Bacillota</taxon>
        <taxon>Clostridia</taxon>
        <taxon>Eubacteriales</taxon>
        <taxon>Clostridiaceae</taxon>
        <taxon>Clostridium</taxon>
    </lineage>
</organism>
<dbReference type="SMART" id="SM00471">
    <property type="entry name" value="HDc"/>
    <property type="match status" value="1"/>
</dbReference>
<dbReference type="SUPFAM" id="SSF109604">
    <property type="entry name" value="HD-domain/PDEase-like"/>
    <property type="match status" value="1"/>
</dbReference>
<keyword evidence="3" id="KW-0378">Hydrolase</keyword>
<reference evidence="3 4" key="1">
    <citation type="submission" date="2017-06" db="EMBL/GenBank/DDBJ databases">
        <title>Investigating the central metabolism of Clostridium thermosuccinogenes.</title>
        <authorList>
            <person name="Koendjbiharie J.G."/>
            <person name="van Kranenburg R."/>
        </authorList>
    </citation>
    <scope>NUCLEOTIDE SEQUENCE [LARGE SCALE GENOMIC DNA]</scope>
    <source>
        <strain evidence="3 4">DSM 5806</strain>
    </source>
</reference>